<sequence length="490" mass="56752">MEIQNLINAIYNNKIQVKSDLLSRLMLGDILKAKVLAMVGDTITLELSNKLTIEAKDISGFNYNVGDTVEFIVVDKVDEKLFIKSNAKGLNSLEGKLSQMGIKLDENNKKLIELLYKNQIPITKDIISEIESTKKYYGKVIEYIKENDIGFNKNMLNDNIKDLLKNLVQNNHEPYLKATTKENIVEKNNVLVNESDLQNEKNMIPSKMSKSYDRPPIISEFIKGENNITFEKLVFMLKNNMDFNTKNIVLLDNIVLGKRNITNQIENLIKILEEKVLPEGSDVNNKENYPIKNIKENILQILRRFNISNIKDKDELNLAIRELMEKFETVKTSGFNKEVTEIFNKHVEEIKTSLDFVNKLNDNMSFFQIPLYINKSLKNLDVYIKNDSKNSKKININDTKIFVSLNTNKMDLVQVLIEINRKDINLNFRVRNEKIKSIIKFNEGILVESLKKYNFNNIAFKYNISSDKIDLTNITMNENKNELSTLDIRV</sequence>
<dbReference type="RefSeq" id="WP_079495048.1">
    <property type="nucleotide sequence ID" value="NZ_FUZT01000015.1"/>
</dbReference>
<evidence type="ECO:0000313" key="2">
    <source>
        <dbReference type="Proteomes" id="UP000190285"/>
    </source>
</evidence>
<name>A0A1T5MFV9_9FIRM</name>
<organism evidence="1 2">
    <name type="scientific">Maledivibacter halophilus</name>
    <dbReference type="NCBI Taxonomy" id="36842"/>
    <lineage>
        <taxon>Bacteria</taxon>
        <taxon>Bacillati</taxon>
        <taxon>Bacillota</taxon>
        <taxon>Clostridia</taxon>
        <taxon>Peptostreptococcales</taxon>
        <taxon>Caminicellaceae</taxon>
        <taxon>Maledivibacter</taxon>
    </lineage>
</organism>
<dbReference type="Proteomes" id="UP000190285">
    <property type="component" value="Unassembled WGS sequence"/>
</dbReference>
<dbReference type="EMBL" id="FUZT01000015">
    <property type="protein sequence ID" value="SKC87055.1"/>
    <property type="molecule type" value="Genomic_DNA"/>
</dbReference>
<protein>
    <recommendedName>
        <fullName evidence="3">Hook-length control protein FliK</fullName>
    </recommendedName>
</protein>
<dbReference type="AlphaFoldDB" id="A0A1T5MFV9"/>
<dbReference type="STRING" id="36842.SAMN02194393_04628"/>
<accession>A0A1T5MFV9</accession>
<keyword evidence="2" id="KW-1185">Reference proteome</keyword>
<evidence type="ECO:0008006" key="3">
    <source>
        <dbReference type="Google" id="ProtNLM"/>
    </source>
</evidence>
<reference evidence="1 2" key="1">
    <citation type="submission" date="2017-02" db="EMBL/GenBank/DDBJ databases">
        <authorList>
            <person name="Peterson S.W."/>
        </authorList>
    </citation>
    <scope>NUCLEOTIDE SEQUENCE [LARGE SCALE GENOMIC DNA]</scope>
    <source>
        <strain evidence="1 2">M1</strain>
    </source>
</reference>
<dbReference type="OrthoDB" id="1948189at2"/>
<evidence type="ECO:0000313" key="1">
    <source>
        <dbReference type="EMBL" id="SKC87055.1"/>
    </source>
</evidence>
<proteinExistence type="predicted"/>
<gene>
    <name evidence="1" type="ORF">SAMN02194393_04628</name>
</gene>